<protein>
    <recommendedName>
        <fullName evidence="3">SprT-like family protein</fullName>
    </recommendedName>
</protein>
<evidence type="ECO:0000313" key="1">
    <source>
        <dbReference type="EMBL" id="MCA0151924.1"/>
    </source>
</evidence>
<organism evidence="1 2">
    <name type="scientific">Winogradskyella vincentii</name>
    <dbReference type="NCBI Taxonomy" id="2877122"/>
    <lineage>
        <taxon>Bacteria</taxon>
        <taxon>Pseudomonadati</taxon>
        <taxon>Bacteroidota</taxon>
        <taxon>Flavobacteriia</taxon>
        <taxon>Flavobacteriales</taxon>
        <taxon>Flavobacteriaceae</taxon>
        <taxon>Winogradskyella</taxon>
    </lineage>
</organism>
<dbReference type="RefSeq" id="WP_157506011.1">
    <property type="nucleotide sequence ID" value="NZ_JAIUJS010000001.1"/>
</dbReference>
<name>A0ABS7XWB0_9FLAO</name>
<keyword evidence="2" id="KW-1185">Reference proteome</keyword>
<reference evidence="2" key="1">
    <citation type="submission" date="2023-07" db="EMBL/GenBank/DDBJ databases">
        <authorList>
            <person name="Yue Y."/>
        </authorList>
    </citation>
    <scope>NUCLEOTIDE SEQUENCE [LARGE SCALE GENOMIC DNA]</scope>
    <source>
        <strain evidence="2">2Y89</strain>
    </source>
</reference>
<proteinExistence type="predicted"/>
<evidence type="ECO:0008006" key="3">
    <source>
        <dbReference type="Google" id="ProtNLM"/>
    </source>
</evidence>
<gene>
    <name evidence="1" type="ORF">LBV24_01770</name>
</gene>
<dbReference type="EMBL" id="JAIUJS010000001">
    <property type="protein sequence ID" value="MCA0151924.1"/>
    <property type="molecule type" value="Genomic_DNA"/>
</dbReference>
<sequence length="127" mass="15138">MLTKFLTGDGEDWQFHLAEDVLNWCLYLYPIRKQKPLLTLVEGKSHLAGEYCFYNNTITIYRNNNVIRRELINTVIHEYFHYYLITSESKSKLYHDQLEQFSLAQHPQEILCNTMGETLTKVYLKNN</sequence>
<dbReference type="Proteomes" id="UP001198402">
    <property type="component" value="Unassembled WGS sequence"/>
</dbReference>
<evidence type="ECO:0000313" key="2">
    <source>
        <dbReference type="Proteomes" id="UP001198402"/>
    </source>
</evidence>
<accession>A0ABS7XWB0</accession>
<comment type="caution">
    <text evidence="1">The sequence shown here is derived from an EMBL/GenBank/DDBJ whole genome shotgun (WGS) entry which is preliminary data.</text>
</comment>